<evidence type="ECO:0000313" key="2">
    <source>
        <dbReference type="Proteomes" id="UP001597073"/>
    </source>
</evidence>
<protein>
    <submittedName>
        <fullName evidence="1">Helix-turn-helix domain-containing protein</fullName>
    </submittedName>
</protein>
<proteinExistence type="predicted"/>
<reference evidence="2" key="1">
    <citation type="journal article" date="2019" name="Int. J. Syst. Evol. Microbiol.">
        <title>The Global Catalogue of Microorganisms (GCM) 10K type strain sequencing project: providing services to taxonomists for standard genome sequencing and annotation.</title>
        <authorList>
            <consortium name="The Broad Institute Genomics Platform"/>
            <consortium name="The Broad Institute Genome Sequencing Center for Infectious Disease"/>
            <person name="Wu L."/>
            <person name="Ma J."/>
        </authorList>
    </citation>
    <scope>NUCLEOTIDE SEQUENCE [LARGE SCALE GENOMIC DNA]</scope>
    <source>
        <strain evidence="2">CCUG 60742</strain>
    </source>
</reference>
<comment type="caution">
    <text evidence="1">The sequence shown here is derived from an EMBL/GenBank/DDBJ whole genome shotgun (WGS) entry which is preliminary data.</text>
</comment>
<name>A0ABW2ZE32_9SPHI</name>
<accession>A0ABW2ZE32</accession>
<keyword evidence="2" id="KW-1185">Reference proteome</keyword>
<gene>
    <name evidence="1" type="ORF">ACFQZI_06330</name>
</gene>
<sequence>MAKTKKGFFEMSSNFTVNRICEQCGNVFIAKTTVTRFCGKLCSKRASKQKSRNEKMAAMDQVVKKVLDAKDPDGVNGEFLNVKSAAKLLRASDKMIYHLINIGKLNAVNLSKRKTLVFRKDIDKLFELPPVVQLKELKPPPISECYNMGEAQRIFNISEKALFEIIKRNNLFKFQEGKFVYVAKSDLNSVLNPGS</sequence>
<dbReference type="EMBL" id="JBHTIA010000003">
    <property type="protein sequence ID" value="MFD0764461.1"/>
    <property type="molecule type" value="Genomic_DNA"/>
</dbReference>
<evidence type="ECO:0000313" key="1">
    <source>
        <dbReference type="EMBL" id="MFD0764461.1"/>
    </source>
</evidence>
<dbReference type="Proteomes" id="UP001597073">
    <property type="component" value="Unassembled WGS sequence"/>
</dbReference>
<organism evidence="1 2">
    <name type="scientific">Mucilaginibacter lutimaris</name>
    <dbReference type="NCBI Taxonomy" id="931629"/>
    <lineage>
        <taxon>Bacteria</taxon>
        <taxon>Pseudomonadati</taxon>
        <taxon>Bacteroidota</taxon>
        <taxon>Sphingobacteriia</taxon>
        <taxon>Sphingobacteriales</taxon>
        <taxon>Sphingobacteriaceae</taxon>
        <taxon>Mucilaginibacter</taxon>
    </lineage>
</organism>
<dbReference type="RefSeq" id="WP_377139914.1">
    <property type="nucleotide sequence ID" value="NZ_JBHTIA010000003.1"/>
</dbReference>